<evidence type="ECO:0000256" key="9">
    <source>
        <dbReference type="ARBA" id="ARBA00022808"/>
    </source>
</evidence>
<evidence type="ECO:0000256" key="11">
    <source>
        <dbReference type="ARBA" id="ARBA00023004"/>
    </source>
</evidence>
<organism evidence="13 14">
    <name type="scientific">Taenia crassiceps</name>
    <dbReference type="NCBI Taxonomy" id="6207"/>
    <lineage>
        <taxon>Eukaryota</taxon>
        <taxon>Metazoa</taxon>
        <taxon>Spiralia</taxon>
        <taxon>Lophotrochozoa</taxon>
        <taxon>Platyhelminthes</taxon>
        <taxon>Cestoda</taxon>
        <taxon>Eucestoda</taxon>
        <taxon>Cyclophyllidea</taxon>
        <taxon>Taeniidae</taxon>
        <taxon>Taenia</taxon>
    </lineage>
</organism>
<dbReference type="EMBL" id="JAKROA010000002">
    <property type="protein sequence ID" value="KAL5110482.1"/>
    <property type="molecule type" value="Genomic_DNA"/>
</dbReference>
<comment type="pathway">
    <text evidence="3">Amino-acid degradation; L-histidine degradation into L-glutamate; N-formimidoyl-L-glutamate from L-histidine: step 3/3.</text>
</comment>
<keyword evidence="8" id="KW-0378">Hydrolase</keyword>
<feature type="domain" description="Amidohydrolase-related" evidence="12">
    <location>
        <begin position="101"/>
        <end position="446"/>
    </location>
</feature>
<evidence type="ECO:0000256" key="5">
    <source>
        <dbReference type="ARBA" id="ARBA00012864"/>
    </source>
</evidence>
<dbReference type="SUPFAM" id="SSF51338">
    <property type="entry name" value="Composite domain of metallo-dependent hydrolases"/>
    <property type="match status" value="1"/>
</dbReference>
<evidence type="ECO:0000256" key="3">
    <source>
        <dbReference type="ARBA" id="ARBA00004758"/>
    </source>
</evidence>
<dbReference type="InterPro" id="IPR032466">
    <property type="entry name" value="Metal_Hydrolase"/>
</dbReference>
<gene>
    <name evidence="13" type="ORF">TcWFU_006022</name>
</gene>
<evidence type="ECO:0000256" key="2">
    <source>
        <dbReference type="ARBA" id="ARBA00001965"/>
    </source>
</evidence>
<evidence type="ECO:0000313" key="13">
    <source>
        <dbReference type="EMBL" id="KAL5110482.1"/>
    </source>
</evidence>
<dbReference type="PANTHER" id="PTHR42752">
    <property type="entry name" value="IMIDAZOLONEPROPIONASE"/>
    <property type="match status" value="1"/>
</dbReference>
<keyword evidence="7" id="KW-0479">Metal-binding</keyword>
<evidence type="ECO:0000259" key="12">
    <source>
        <dbReference type="Pfam" id="PF01979"/>
    </source>
</evidence>
<evidence type="ECO:0000256" key="1">
    <source>
        <dbReference type="ARBA" id="ARBA00000853"/>
    </source>
</evidence>
<name>A0ABR4QLN9_9CEST</name>
<dbReference type="InterPro" id="IPR005920">
    <property type="entry name" value="HutI"/>
</dbReference>
<keyword evidence="11" id="KW-0408">Iron</keyword>
<keyword evidence="10" id="KW-0862">Zinc</keyword>
<comment type="cofactor">
    <cofactor evidence="2">
        <name>Fe(3+)</name>
        <dbReference type="ChEBI" id="CHEBI:29034"/>
    </cofactor>
</comment>
<proteinExistence type="inferred from homology"/>
<keyword evidence="9" id="KW-0369">Histidine metabolism</keyword>
<evidence type="ECO:0000256" key="7">
    <source>
        <dbReference type="ARBA" id="ARBA00022723"/>
    </source>
</evidence>
<accession>A0ABR4QLN9</accession>
<evidence type="ECO:0000256" key="6">
    <source>
        <dbReference type="ARBA" id="ARBA00013406"/>
    </source>
</evidence>
<reference evidence="13 14" key="1">
    <citation type="journal article" date="2022" name="Front. Cell. Infect. Microbiol.">
        <title>The Genomes of Two Strains of Taenia crassiceps the Animal Model for the Study of Human Cysticercosis.</title>
        <authorList>
            <person name="Bobes R.J."/>
            <person name="Estrada K."/>
            <person name="Rios-Valencia D.G."/>
            <person name="Calderon-Gallegos A."/>
            <person name="de la Torre P."/>
            <person name="Carrero J.C."/>
            <person name="Sanchez-Flores A."/>
            <person name="Laclette J.P."/>
        </authorList>
    </citation>
    <scope>NUCLEOTIDE SEQUENCE [LARGE SCALE GENOMIC DNA]</scope>
    <source>
        <strain evidence="13">WFUcys</strain>
    </source>
</reference>
<evidence type="ECO:0000256" key="4">
    <source>
        <dbReference type="ARBA" id="ARBA00008002"/>
    </source>
</evidence>
<dbReference type="Gene3D" id="2.30.40.10">
    <property type="entry name" value="Urease, subunit C, domain 1"/>
    <property type="match status" value="1"/>
</dbReference>
<dbReference type="InterPro" id="IPR011059">
    <property type="entry name" value="Metal-dep_hydrolase_composite"/>
</dbReference>
<comment type="similarity">
    <text evidence="4">Belongs to the metallo-dependent hydrolases superfamily. HutI family.</text>
</comment>
<keyword evidence="14" id="KW-1185">Reference proteome</keyword>
<evidence type="ECO:0000256" key="10">
    <source>
        <dbReference type="ARBA" id="ARBA00022833"/>
    </source>
</evidence>
<comment type="catalytic activity">
    <reaction evidence="1">
        <text>4-imidazolone-5-propanoate + H2O = N-formimidoyl-L-glutamate</text>
        <dbReference type="Rhea" id="RHEA:23660"/>
        <dbReference type="ChEBI" id="CHEBI:15377"/>
        <dbReference type="ChEBI" id="CHEBI:58928"/>
        <dbReference type="ChEBI" id="CHEBI:77893"/>
        <dbReference type="EC" id="3.5.2.7"/>
    </reaction>
</comment>
<sequence>MAYLPLLAARRVPSILGYGYEEMAILLKNISQIVNVTRNSKQTFMVDGYDLFCVTSDLDSKGKYAILLDSDGNILSYGSEDVIICPNYEYDAVIDCKGGAVLPGFTDAHTYPVWGGDREDDFFQRVAGASYMELSDNVNSSDLDYTVERTANASEDSLYATTLERIRSMASKGTTTIECKTDYSLNWATEKKVLRVLTRLKREIPLDISITYFAASILPKNSAIDAIVEDVVNTRLPDLQTSIENGEIIVDNVDVKCAEGAFNVEQSRRILSKAKAMGLKLNFHAESISSGSSAELAASLMARAVSHLDEMSPAGVAALTSSRTAAVLLPTTTLLLRHQPPPAIAIAQAGVPIALGTDFRANLFCTSMPIVMYLACTTLGMTLEQAITAATINAAYSIGLSHRVGAITEGRQGDFVVINTRRWENIIFRLGESQDLIEYVIKKGRIIYSKATGHVIF</sequence>
<dbReference type="InterPro" id="IPR006680">
    <property type="entry name" value="Amidohydro-rel"/>
</dbReference>
<dbReference type="Pfam" id="PF01979">
    <property type="entry name" value="Amidohydro_1"/>
    <property type="match status" value="1"/>
</dbReference>
<evidence type="ECO:0000313" key="14">
    <source>
        <dbReference type="Proteomes" id="UP001651158"/>
    </source>
</evidence>
<comment type="caution">
    <text evidence="13">The sequence shown here is derived from an EMBL/GenBank/DDBJ whole genome shotgun (WGS) entry which is preliminary data.</text>
</comment>
<dbReference type="PANTHER" id="PTHR42752:SF1">
    <property type="entry name" value="IMIDAZOLONEPROPIONASE-RELATED"/>
    <property type="match status" value="1"/>
</dbReference>
<dbReference type="Proteomes" id="UP001651158">
    <property type="component" value="Unassembled WGS sequence"/>
</dbReference>
<dbReference type="EC" id="3.5.2.7" evidence="5"/>
<evidence type="ECO:0000256" key="8">
    <source>
        <dbReference type="ARBA" id="ARBA00022801"/>
    </source>
</evidence>
<dbReference type="NCBIfam" id="TIGR01224">
    <property type="entry name" value="hutI"/>
    <property type="match status" value="1"/>
</dbReference>
<protein>
    <recommendedName>
        <fullName evidence="6">Probable imidazolonepropionase</fullName>
        <ecNumber evidence="5">3.5.2.7</ecNumber>
    </recommendedName>
</protein>
<dbReference type="SUPFAM" id="SSF51556">
    <property type="entry name" value="Metallo-dependent hydrolases"/>
    <property type="match status" value="1"/>
</dbReference>
<dbReference type="Gene3D" id="3.20.20.140">
    <property type="entry name" value="Metal-dependent hydrolases"/>
    <property type="match status" value="1"/>
</dbReference>